<dbReference type="SUPFAM" id="SSF56601">
    <property type="entry name" value="beta-lactamase/transpeptidase-like"/>
    <property type="match status" value="1"/>
</dbReference>
<proteinExistence type="predicted"/>
<dbReference type="InterPro" id="IPR012338">
    <property type="entry name" value="Beta-lactam/transpept-like"/>
</dbReference>
<dbReference type="AlphaFoldDB" id="A0A918XLM2"/>
<dbReference type="PANTHER" id="PTHR46825:SF7">
    <property type="entry name" value="D-ALANYL-D-ALANINE CARBOXYPEPTIDASE"/>
    <property type="match status" value="1"/>
</dbReference>
<dbReference type="EMBL" id="BMXL01000041">
    <property type="protein sequence ID" value="GHD36674.1"/>
    <property type="molecule type" value="Genomic_DNA"/>
</dbReference>
<accession>A0A918XLM2</accession>
<dbReference type="PANTHER" id="PTHR46825">
    <property type="entry name" value="D-ALANYL-D-ALANINE-CARBOXYPEPTIDASE/ENDOPEPTIDASE AMPH"/>
    <property type="match status" value="1"/>
</dbReference>
<name>A0A918XLM2_9ACTN</name>
<dbReference type="Pfam" id="PF00144">
    <property type="entry name" value="Beta-lactamase"/>
    <property type="match status" value="1"/>
</dbReference>
<dbReference type="PROSITE" id="PS00146">
    <property type="entry name" value="BETA_LACTAMASE_A"/>
    <property type="match status" value="1"/>
</dbReference>
<keyword evidence="3" id="KW-1185">Reference proteome</keyword>
<dbReference type="GO" id="GO:0016787">
    <property type="term" value="F:hydrolase activity"/>
    <property type="evidence" value="ECO:0007669"/>
    <property type="project" value="UniProtKB-KW"/>
</dbReference>
<dbReference type="Proteomes" id="UP000654947">
    <property type="component" value="Unassembled WGS sequence"/>
</dbReference>
<organism evidence="2 3">
    <name type="scientific">Nocardiopsis kunsanensis</name>
    <dbReference type="NCBI Taxonomy" id="141693"/>
    <lineage>
        <taxon>Bacteria</taxon>
        <taxon>Bacillati</taxon>
        <taxon>Actinomycetota</taxon>
        <taxon>Actinomycetes</taxon>
        <taxon>Streptosporangiales</taxon>
        <taxon>Nocardiopsidaceae</taxon>
        <taxon>Nocardiopsis</taxon>
    </lineage>
</organism>
<evidence type="ECO:0000313" key="3">
    <source>
        <dbReference type="Proteomes" id="UP000654947"/>
    </source>
</evidence>
<reference evidence="2 3" key="1">
    <citation type="journal article" date="2014" name="Int. J. Syst. Evol. Microbiol.">
        <title>Complete genome sequence of Corynebacterium casei LMG S-19264T (=DSM 44701T), isolated from a smear-ripened cheese.</title>
        <authorList>
            <consortium name="US DOE Joint Genome Institute (JGI-PGF)"/>
            <person name="Walter F."/>
            <person name="Albersmeier A."/>
            <person name="Kalinowski J."/>
            <person name="Ruckert C."/>
        </authorList>
    </citation>
    <scope>NUCLEOTIDE SEQUENCE [LARGE SCALE GENOMIC DNA]</scope>
    <source>
        <strain evidence="2 3">KCTC 19473</strain>
    </source>
</reference>
<dbReference type="InterPro" id="IPR050491">
    <property type="entry name" value="AmpC-like"/>
</dbReference>
<dbReference type="InterPro" id="IPR001466">
    <property type="entry name" value="Beta-lactam-related"/>
</dbReference>
<evidence type="ECO:0000259" key="1">
    <source>
        <dbReference type="Pfam" id="PF00144"/>
    </source>
</evidence>
<sequence>MTPLEGMVKYLAVGNAGYIFSHPRIRRIHHSLFTMGDGVITEISRLFEGLAHKALVPGAQLSFYHDGGLHELTMGVEHTGTGAPVTARSRFAYGSVSKIFTAALVLQLVEDGDIDLDTPVPAYLPGLGHPDGHPVHAMTPRQLLSHTAGLVSDHDEGSVRSASLHRQAMSLLEQGPVSTPGTAFSYSNSAYSLAAYLVEAVIGQNWWETLESHLLLPADLDLAFVHDARDPGAASTAVSGHTVDPASGSVDAVIPYVEPALTPAGGLAGSATDLVNFGRAFMSPEDAALDTDIADPRILHEMGRSVPAADPFGLADGWGAGWALHLAGDRLWYGHDGTLEGSTCNLRVDPEGGTALALTTNGTSGLQLWEELVVGLRDLGLDLGHYRQSAPRSPEAVTREEITGRYVNGDLKVDVTRLGSDEFWFGLANGFSGPLTATSDLNFSVTVGDLGGISFTGRFLPAPQAPGTIASMQYNGRTLRRTPLPVRSQV</sequence>
<dbReference type="Gene3D" id="3.40.710.10">
    <property type="entry name" value="DD-peptidase/beta-lactamase superfamily"/>
    <property type="match status" value="1"/>
</dbReference>
<keyword evidence="2" id="KW-0378">Hydrolase</keyword>
<gene>
    <name evidence="2" type="ORF">GCM10007147_44170</name>
</gene>
<comment type="caution">
    <text evidence="2">The sequence shown here is derived from an EMBL/GenBank/DDBJ whole genome shotgun (WGS) entry which is preliminary data.</text>
</comment>
<evidence type="ECO:0000313" key="2">
    <source>
        <dbReference type="EMBL" id="GHD36674.1"/>
    </source>
</evidence>
<feature type="domain" description="Beta-lactamase-related" evidence="1">
    <location>
        <begin position="44"/>
        <end position="365"/>
    </location>
</feature>
<protein>
    <submittedName>
        <fullName evidence="2">Serine hydrolase</fullName>
    </submittedName>
</protein>
<dbReference type="InterPro" id="IPR023650">
    <property type="entry name" value="Beta-lactam_class-A_AS"/>
</dbReference>